<name>A0A0U2V6L2_9EURY</name>
<dbReference type="Proteomes" id="UP000067738">
    <property type="component" value="Chromosome"/>
</dbReference>
<evidence type="ECO:0000313" key="1">
    <source>
        <dbReference type="EMBL" id="ALT69954.1"/>
    </source>
</evidence>
<dbReference type="KEGG" id="mmil:sm9_2198"/>
<dbReference type="RefSeq" id="WP_058740156.1">
    <property type="nucleotide sequence ID" value="NZ_CP011266.1"/>
</dbReference>
<gene>
    <name evidence="1" type="ORF">sm9_2198</name>
</gene>
<sequence length="88" mass="10445">MDVDKLCENFEIINFTNTYINRCKKFKDYNSLDEYVKDIIICLMDIFPYYDLEMSKEDVKVEIKDIEHSFNVEIPAYDYAIDLGYGCG</sequence>
<proteinExistence type="predicted"/>
<dbReference type="AlphaFoldDB" id="A0A0U2V6L2"/>
<protein>
    <submittedName>
        <fullName evidence="1">Uncharacterized protein</fullName>
    </submittedName>
</protein>
<organism evidence="1 2">
    <name type="scientific">Methanobrevibacter millerae</name>
    <dbReference type="NCBI Taxonomy" id="230361"/>
    <lineage>
        <taxon>Archaea</taxon>
        <taxon>Methanobacteriati</taxon>
        <taxon>Methanobacteriota</taxon>
        <taxon>Methanomada group</taxon>
        <taxon>Methanobacteria</taxon>
        <taxon>Methanobacteriales</taxon>
        <taxon>Methanobacteriaceae</taxon>
        <taxon>Methanobrevibacter</taxon>
    </lineage>
</organism>
<accession>A0A0U2V6L2</accession>
<evidence type="ECO:0000313" key="2">
    <source>
        <dbReference type="Proteomes" id="UP000067738"/>
    </source>
</evidence>
<dbReference type="PATRIC" id="fig|230361.4.peg.2271"/>
<dbReference type="GeneID" id="26737155"/>
<reference evidence="1 2" key="1">
    <citation type="submission" date="2015-04" db="EMBL/GenBank/DDBJ databases">
        <title>The complete genome sequence of the rumen methanogen Methanobrevibacter millerae SM9.</title>
        <authorList>
            <person name="Leahy S.C."/>
            <person name="Kelly W.J."/>
            <person name="Pacheco D.M."/>
            <person name="Li D."/>
            <person name="Altermann E."/>
            <person name="Attwood G.T."/>
        </authorList>
    </citation>
    <scope>NUCLEOTIDE SEQUENCE [LARGE SCALE GENOMIC DNA]</scope>
    <source>
        <strain evidence="1 2">SM9</strain>
    </source>
</reference>
<dbReference type="EMBL" id="CP011266">
    <property type="protein sequence ID" value="ALT69954.1"/>
    <property type="molecule type" value="Genomic_DNA"/>
</dbReference>
<keyword evidence="2" id="KW-1185">Reference proteome</keyword>